<dbReference type="PANTHER" id="PTHR34220:SF7">
    <property type="entry name" value="SENSOR HISTIDINE KINASE YPDA"/>
    <property type="match status" value="1"/>
</dbReference>
<dbReference type="EC" id="2.7.13.3" evidence="4"/>
<keyword evidence="5" id="KW-1185">Reference proteome</keyword>
<dbReference type="EMBL" id="JBHUOM010000012">
    <property type="protein sequence ID" value="MFD2935041.1"/>
    <property type="molecule type" value="Genomic_DNA"/>
</dbReference>
<name>A0ABW6AHS6_9BACT</name>
<evidence type="ECO:0000259" key="3">
    <source>
        <dbReference type="Pfam" id="PF06580"/>
    </source>
</evidence>
<dbReference type="InterPro" id="IPR050640">
    <property type="entry name" value="Bact_2-comp_sensor_kinase"/>
</dbReference>
<dbReference type="GO" id="GO:0004673">
    <property type="term" value="F:protein histidine kinase activity"/>
    <property type="evidence" value="ECO:0007669"/>
    <property type="project" value="UniProtKB-EC"/>
</dbReference>
<sequence length="383" mass="43416">MNNRLSQIAIHLLSCLTFLALPYVFAENGFAKLAEIPDNRHEQRNVVSYLLTIAFFYINYYILIPKLFFNRKYVLYALGSVGCFVLIQSILVGINRQGSGPPTRHQAPPPREEMERRPPPPFPEGNRSPLPPDRFSEDERPPLAPDRFPASSRQQPGLPSELSQTFFLTLVGFLLALALRVNNRWRETEREKIQTELSYLKAQINPHFLFNTLNSIYSLAIIESPPTADAIVNLSSFLRYVIQESKKNQVPLRNELDYIGQYIALQKLRLGDTVQLDFTIEGNANGKQIVPLLLISFIENAFKYGVSPEEPSSIQLAISINNNDLRCYVVNKKVRVFQPTAVASGIGLTNTKARLQLLYPDRHRLVISDKPDSFTVDLSITLS</sequence>
<feature type="region of interest" description="Disordered" evidence="1">
    <location>
        <begin position="98"/>
        <end position="157"/>
    </location>
</feature>
<evidence type="ECO:0000256" key="2">
    <source>
        <dbReference type="SAM" id="Phobius"/>
    </source>
</evidence>
<reference evidence="5" key="1">
    <citation type="journal article" date="2019" name="Int. J. Syst. Evol. Microbiol.">
        <title>The Global Catalogue of Microorganisms (GCM) 10K type strain sequencing project: providing services to taxonomists for standard genome sequencing and annotation.</title>
        <authorList>
            <consortium name="The Broad Institute Genomics Platform"/>
            <consortium name="The Broad Institute Genome Sequencing Center for Infectious Disease"/>
            <person name="Wu L."/>
            <person name="Ma J."/>
        </authorList>
    </citation>
    <scope>NUCLEOTIDE SEQUENCE [LARGE SCALE GENOMIC DNA]</scope>
    <source>
        <strain evidence="5">KCTC 52490</strain>
    </source>
</reference>
<keyword evidence="2" id="KW-0472">Membrane</keyword>
<dbReference type="RefSeq" id="WP_381502211.1">
    <property type="nucleotide sequence ID" value="NZ_JBHUOM010000012.1"/>
</dbReference>
<dbReference type="Pfam" id="PF06580">
    <property type="entry name" value="His_kinase"/>
    <property type="match status" value="1"/>
</dbReference>
<gene>
    <name evidence="4" type="ORF">ACFS25_14710</name>
</gene>
<proteinExistence type="predicted"/>
<evidence type="ECO:0000256" key="1">
    <source>
        <dbReference type="SAM" id="MobiDB-lite"/>
    </source>
</evidence>
<dbReference type="Proteomes" id="UP001597512">
    <property type="component" value="Unassembled WGS sequence"/>
</dbReference>
<dbReference type="PANTHER" id="PTHR34220">
    <property type="entry name" value="SENSOR HISTIDINE KINASE YPDA"/>
    <property type="match status" value="1"/>
</dbReference>
<keyword evidence="4" id="KW-0418">Kinase</keyword>
<dbReference type="InterPro" id="IPR010559">
    <property type="entry name" value="Sig_transdc_His_kin_internal"/>
</dbReference>
<organism evidence="4 5">
    <name type="scientific">Spirosoma flavum</name>
    <dbReference type="NCBI Taxonomy" id="2048557"/>
    <lineage>
        <taxon>Bacteria</taxon>
        <taxon>Pseudomonadati</taxon>
        <taxon>Bacteroidota</taxon>
        <taxon>Cytophagia</taxon>
        <taxon>Cytophagales</taxon>
        <taxon>Cytophagaceae</taxon>
        <taxon>Spirosoma</taxon>
    </lineage>
</organism>
<feature type="transmembrane region" description="Helical" evidence="2">
    <location>
        <begin position="73"/>
        <end position="94"/>
    </location>
</feature>
<keyword evidence="4" id="KW-0808">Transferase</keyword>
<feature type="transmembrane region" description="Helical" evidence="2">
    <location>
        <begin position="162"/>
        <end position="182"/>
    </location>
</feature>
<evidence type="ECO:0000313" key="4">
    <source>
        <dbReference type="EMBL" id="MFD2935041.1"/>
    </source>
</evidence>
<comment type="caution">
    <text evidence="4">The sequence shown here is derived from an EMBL/GenBank/DDBJ whole genome shotgun (WGS) entry which is preliminary data.</text>
</comment>
<keyword evidence="2" id="KW-0812">Transmembrane</keyword>
<accession>A0ABW6AHS6</accession>
<protein>
    <submittedName>
        <fullName evidence="4">Sensor histidine kinase</fullName>
        <ecNumber evidence="4">2.7.13.3</ecNumber>
    </submittedName>
</protein>
<keyword evidence="2" id="KW-1133">Transmembrane helix</keyword>
<feature type="domain" description="Signal transduction histidine kinase internal region" evidence="3">
    <location>
        <begin position="196"/>
        <end position="273"/>
    </location>
</feature>
<evidence type="ECO:0000313" key="5">
    <source>
        <dbReference type="Proteomes" id="UP001597512"/>
    </source>
</evidence>
<feature type="transmembrane region" description="Helical" evidence="2">
    <location>
        <begin position="46"/>
        <end position="64"/>
    </location>
</feature>